<dbReference type="GO" id="GO:0006760">
    <property type="term" value="P:folic acid-containing compound metabolic process"/>
    <property type="evidence" value="ECO:0007669"/>
    <property type="project" value="InterPro"/>
</dbReference>
<feature type="domain" description="Dihydroneopterin aldolase/epimerase" evidence="1">
    <location>
        <begin position="10"/>
        <end position="114"/>
    </location>
</feature>
<comment type="caution">
    <text evidence="2">The sequence shown here is derived from an EMBL/GenBank/DDBJ whole genome shotgun (WGS) entry which is preliminary data.</text>
</comment>
<evidence type="ECO:0000313" key="3">
    <source>
        <dbReference type="Proteomes" id="UP000681075"/>
    </source>
</evidence>
<accession>A0A8S8XCG8</accession>
<dbReference type="InterPro" id="IPR043133">
    <property type="entry name" value="GTP-CH-I_C/QueF"/>
</dbReference>
<gene>
    <name evidence="2" type="ORF">TMPK1_17880</name>
</gene>
<dbReference type="Gene3D" id="3.30.1130.10">
    <property type="match status" value="1"/>
</dbReference>
<dbReference type="AlphaFoldDB" id="A0A8S8XCG8"/>
<dbReference type="Pfam" id="PF02152">
    <property type="entry name" value="FolB"/>
    <property type="match status" value="1"/>
</dbReference>
<protein>
    <recommendedName>
        <fullName evidence="1">Dihydroneopterin aldolase/epimerase domain-containing protein</fullName>
    </recommendedName>
</protein>
<name>A0A8S8XCG8_9PROT</name>
<evidence type="ECO:0000313" key="2">
    <source>
        <dbReference type="EMBL" id="GIL39551.1"/>
    </source>
</evidence>
<keyword evidence="3" id="KW-1185">Reference proteome</keyword>
<dbReference type="Proteomes" id="UP000681075">
    <property type="component" value="Unassembled WGS sequence"/>
</dbReference>
<dbReference type="GO" id="GO:0004150">
    <property type="term" value="F:dihydroneopterin aldolase activity"/>
    <property type="evidence" value="ECO:0007669"/>
    <property type="project" value="InterPro"/>
</dbReference>
<reference evidence="2" key="1">
    <citation type="submission" date="2021-02" db="EMBL/GenBank/DDBJ databases">
        <title>Genome sequence of Rhodospirillales sp. strain TMPK1 isolated from soil.</title>
        <authorList>
            <person name="Nakai R."/>
            <person name="Kusada H."/>
            <person name="Tamaki H."/>
        </authorList>
    </citation>
    <scope>NUCLEOTIDE SEQUENCE</scope>
    <source>
        <strain evidence="2">TMPK1</strain>
    </source>
</reference>
<organism evidence="2 3">
    <name type="scientific">Roseiterribacter gracilis</name>
    <dbReference type="NCBI Taxonomy" id="2812848"/>
    <lineage>
        <taxon>Bacteria</taxon>
        <taxon>Pseudomonadati</taxon>
        <taxon>Pseudomonadota</taxon>
        <taxon>Alphaproteobacteria</taxon>
        <taxon>Rhodospirillales</taxon>
        <taxon>Roseiterribacteraceae</taxon>
        <taxon>Roseiterribacter</taxon>
    </lineage>
</organism>
<proteinExistence type="predicted"/>
<sequence length="117" mass="13721">MIPTEDYNRVLLEDVTVEILVGLHAWEKPHPQRVAVTVELFWRPRSDRSWIDYDPIRDCIRGWEGRAHVDLLETLAEELVTCCFQDDAVEACRVAVRKLDIFPETRAAGIEFTRRRK</sequence>
<dbReference type="RefSeq" id="WP_420242654.1">
    <property type="nucleotide sequence ID" value="NZ_BOPV01000001.1"/>
</dbReference>
<evidence type="ECO:0000259" key="1">
    <source>
        <dbReference type="SMART" id="SM00905"/>
    </source>
</evidence>
<dbReference type="SMART" id="SM00905">
    <property type="entry name" value="FolB"/>
    <property type="match status" value="1"/>
</dbReference>
<dbReference type="EMBL" id="BOPV01000001">
    <property type="protein sequence ID" value="GIL39551.1"/>
    <property type="molecule type" value="Genomic_DNA"/>
</dbReference>
<dbReference type="InterPro" id="IPR006157">
    <property type="entry name" value="FolB_dom"/>
</dbReference>
<dbReference type="SUPFAM" id="SSF55620">
    <property type="entry name" value="Tetrahydrobiopterin biosynthesis enzymes-like"/>
    <property type="match status" value="1"/>
</dbReference>